<dbReference type="Proteomes" id="UP000198654">
    <property type="component" value="Unassembled WGS sequence"/>
</dbReference>
<dbReference type="RefSeq" id="WP_089729529.1">
    <property type="nucleotide sequence ID" value="NZ_FNGI01000008.1"/>
</dbReference>
<keyword evidence="5" id="KW-0998">Cell outer membrane</keyword>
<dbReference type="EMBL" id="FNGI01000008">
    <property type="protein sequence ID" value="SDL87071.1"/>
    <property type="molecule type" value="Genomic_DNA"/>
</dbReference>
<accession>A0A1G9NL46</accession>
<feature type="region of interest" description="Disordered" evidence="7">
    <location>
        <begin position="22"/>
        <end position="78"/>
    </location>
</feature>
<name>A0A1G9NL46_9GAMM</name>
<keyword evidence="4" id="KW-0564">Palmitate</keyword>
<evidence type="ECO:0000256" key="2">
    <source>
        <dbReference type="ARBA" id="ARBA00022729"/>
    </source>
</evidence>
<dbReference type="GO" id="GO:0009279">
    <property type="term" value="C:cell outer membrane"/>
    <property type="evidence" value="ECO:0007669"/>
    <property type="project" value="UniProtKB-SubCell"/>
</dbReference>
<keyword evidence="2 8" id="KW-0732">Signal</keyword>
<dbReference type="InterPro" id="IPR032831">
    <property type="entry name" value="LptM_cons"/>
</dbReference>
<evidence type="ECO:0000256" key="5">
    <source>
        <dbReference type="ARBA" id="ARBA00023237"/>
    </source>
</evidence>
<protein>
    <submittedName>
        <fullName evidence="9">Predicted small lipoprotein YifL</fullName>
    </submittedName>
</protein>
<dbReference type="AlphaFoldDB" id="A0A1G9NL46"/>
<keyword evidence="3" id="KW-0472">Membrane</keyword>
<proteinExistence type="predicted"/>
<evidence type="ECO:0000313" key="10">
    <source>
        <dbReference type="Proteomes" id="UP000198654"/>
    </source>
</evidence>
<organism evidence="9 10">
    <name type="scientific">Modicisalibacter muralis</name>
    <dbReference type="NCBI Taxonomy" id="119000"/>
    <lineage>
        <taxon>Bacteria</taxon>
        <taxon>Pseudomonadati</taxon>
        <taxon>Pseudomonadota</taxon>
        <taxon>Gammaproteobacteria</taxon>
        <taxon>Oceanospirillales</taxon>
        <taxon>Halomonadaceae</taxon>
        <taxon>Modicisalibacter</taxon>
    </lineage>
</organism>
<evidence type="ECO:0000256" key="6">
    <source>
        <dbReference type="ARBA" id="ARBA00023288"/>
    </source>
</evidence>
<keyword evidence="10" id="KW-1185">Reference proteome</keyword>
<comment type="subcellular location">
    <subcellularLocation>
        <location evidence="1">Cell outer membrane</location>
        <topology evidence="1">Lipid-anchor</topology>
    </subcellularLocation>
</comment>
<sequence>MRHLTNLGLALLMLAMLAGCGQKGPLYLPGDEEAAATYDPGNEYADEQADDDGDEDQDAQDGNDDDAGTPPPASDGEG</sequence>
<evidence type="ECO:0000256" key="1">
    <source>
        <dbReference type="ARBA" id="ARBA00004459"/>
    </source>
</evidence>
<dbReference type="STRING" id="119000.SAMN05661010_02756"/>
<feature type="chain" id="PRO_5011684309" evidence="8">
    <location>
        <begin position="19"/>
        <end position="78"/>
    </location>
</feature>
<evidence type="ECO:0000256" key="8">
    <source>
        <dbReference type="SAM" id="SignalP"/>
    </source>
</evidence>
<evidence type="ECO:0000256" key="4">
    <source>
        <dbReference type="ARBA" id="ARBA00023139"/>
    </source>
</evidence>
<reference evidence="9 10" key="1">
    <citation type="submission" date="2016-10" db="EMBL/GenBank/DDBJ databases">
        <authorList>
            <person name="de Groot N.N."/>
        </authorList>
    </citation>
    <scope>NUCLEOTIDE SEQUENCE [LARGE SCALE GENOMIC DNA]</scope>
    <source>
        <strain evidence="9 10">DSM 14789</strain>
    </source>
</reference>
<feature type="compositionally biased region" description="Pro residues" evidence="7">
    <location>
        <begin position="69"/>
        <end position="78"/>
    </location>
</feature>
<feature type="compositionally biased region" description="Acidic residues" evidence="7">
    <location>
        <begin position="44"/>
        <end position="67"/>
    </location>
</feature>
<gene>
    <name evidence="9" type="ORF">SAMN05661010_02756</name>
</gene>
<evidence type="ECO:0000256" key="3">
    <source>
        <dbReference type="ARBA" id="ARBA00023136"/>
    </source>
</evidence>
<evidence type="ECO:0000256" key="7">
    <source>
        <dbReference type="SAM" id="MobiDB-lite"/>
    </source>
</evidence>
<dbReference type="Pfam" id="PF13627">
    <property type="entry name" value="LptM_cons"/>
    <property type="match status" value="1"/>
</dbReference>
<dbReference type="NCBIfam" id="NF047847">
    <property type="entry name" value="SS_mature_LptM"/>
    <property type="match status" value="1"/>
</dbReference>
<dbReference type="PROSITE" id="PS51257">
    <property type="entry name" value="PROKAR_LIPOPROTEIN"/>
    <property type="match status" value="1"/>
</dbReference>
<evidence type="ECO:0000313" key="9">
    <source>
        <dbReference type="EMBL" id="SDL87071.1"/>
    </source>
</evidence>
<feature type="signal peptide" evidence="8">
    <location>
        <begin position="1"/>
        <end position="18"/>
    </location>
</feature>
<keyword evidence="6 9" id="KW-0449">Lipoprotein</keyword>